<dbReference type="InterPro" id="IPR020864">
    <property type="entry name" value="MACPF"/>
</dbReference>
<reference evidence="2 3" key="1">
    <citation type="journal article" date="2024" name="J Genomics">
        <title>Draft genome sequencing and assembly of Favolaschia claudopus CIRM-BRFM 2984 isolated from oak limbs.</title>
        <authorList>
            <person name="Navarro D."/>
            <person name="Drula E."/>
            <person name="Chaduli D."/>
            <person name="Cazenave R."/>
            <person name="Ahrendt S."/>
            <person name="Wang J."/>
            <person name="Lipzen A."/>
            <person name="Daum C."/>
            <person name="Barry K."/>
            <person name="Grigoriev I.V."/>
            <person name="Favel A."/>
            <person name="Rosso M.N."/>
            <person name="Martin F."/>
        </authorList>
    </citation>
    <scope>NUCLEOTIDE SEQUENCE [LARGE SCALE GENOMIC DNA]</scope>
    <source>
        <strain evidence="2 3">CIRM-BRFM 2984</strain>
    </source>
</reference>
<feature type="domain" description="MACPF" evidence="1">
    <location>
        <begin position="556"/>
        <end position="621"/>
    </location>
</feature>
<gene>
    <name evidence="2" type="ORF">R3P38DRAFT_3460851</name>
</gene>
<sequence length="783" mass="87114">MPTVLTEIVVLGSRKAGKKFIESLPEDFRRQINFVEAYPSTLLGSSSLLASESNVKSQMCEDLPLGGATNNVARIVFMCGSSSSFPFTRNTSFLGRSESDLFKSLCVVTASPDEMRKRWSDLVHQGMQVIAQQDYQKILPQLGDLPSLFNDQHLLRQAALSLKRDPEQAVILLFGQSGHGKLKTINRLIGQDLLRVGQSTLGSTTKLIQRVKVDCPNKVISASLTVVLDDTPGLDDTTYLDRKANAALMQRYKERYFSNIFPNVILLVASWDSITPDAHNKVSHFTSPLGRSMYNLWLSGLVDSQRPNVVVVITKSLSSWDQFDDFVNQSQKNEQWTIEAALRQGIVIDLQRKIFPSHSEWHIVFIENGGGRDMTAQFPVLPDGVHSHQNLFEAITQIVSLRDQLGCCDLIGMQALQVLAGAEPLGPSSKAEVQNLVEQSHEDLANEGAIESEPLEERIQQLTEEFLGNTCDFKRGTFGRKSVLKTADLPVQFTAPQIQNNEFESADNIVKQPTAPEILQRPRPETQLQTHYSSDPAFQSAISAQSQQYRLYHVIQIATVDPDRVELSEEMLGLIKRLPAFSAQTEKQYMQFFSDYGTHVITRVALGGVLRVVLKCADSVTSRRNTCTSSSGGRITSSSSNSAQTRSVLVLRDGGGAVAPELTRFLERNFEPDLDSKEWHTIRQRWIAGLESDPVFCPDHPLTGCVPLYEVRGLPKALQAYLKQAYQIYDQKVAATEKALKTRENAGDSKPLPRRNNWFNVTRRLGEAMAQVRLIFGGGRGSG</sequence>
<dbReference type="Gene3D" id="3.40.50.300">
    <property type="entry name" value="P-loop containing nucleotide triphosphate hydrolases"/>
    <property type="match status" value="1"/>
</dbReference>
<comment type="caution">
    <text evidence="2">The sequence shown here is derived from an EMBL/GenBank/DDBJ whole genome shotgun (WGS) entry which is preliminary data.</text>
</comment>
<evidence type="ECO:0000313" key="3">
    <source>
        <dbReference type="Proteomes" id="UP001362999"/>
    </source>
</evidence>
<dbReference type="Proteomes" id="UP001362999">
    <property type="component" value="Unassembled WGS sequence"/>
</dbReference>
<dbReference type="EMBL" id="JAWWNJ010000015">
    <property type="protein sequence ID" value="KAK7040485.1"/>
    <property type="molecule type" value="Genomic_DNA"/>
</dbReference>
<dbReference type="Pfam" id="PF01823">
    <property type="entry name" value="MACPF"/>
    <property type="match status" value="1"/>
</dbReference>
<keyword evidence="3" id="KW-1185">Reference proteome</keyword>
<organism evidence="2 3">
    <name type="scientific">Favolaschia claudopus</name>
    <dbReference type="NCBI Taxonomy" id="2862362"/>
    <lineage>
        <taxon>Eukaryota</taxon>
        <taxon>Fungi</taxon>
        <taxon>Dikarya</taxon>
        <taxon>Basidiomycota</taxon>
        <taxon>Agaricomycotina</taxon>
        <taxon>Agaricomycetes</taxon>
        <taxon>Agaricomycetidae</taxon>
        <taxon>Agaricales</taxon>
        <taxon>Marasmiineae</taxon>
        <taxon>Mycenaceae</taxon>
        <taxon>Favolaschia</taxon>
    </lineage>
</organism>
<evidence type="ECO:0000313" key="2">
    <source>
        <dbReference type="EMBL" id="KAK7040485.1"/>
    </source>
</evidence>
<evidence type="ECO:0000259" key="1">
    <source>
        <dbReference type="Pfam" id="PF01823"/>
    </source>
</evidence>
<dbReference type="InterPro" id="IPR027417">
    <property type="entry name" value="P-loop_NTPase"/>
</dbReference>
<dbReference type="SUPFAM" id="SSF52540">
    <property type="entry name" value="P-loop containing nucleoside triphosphate hydrolases"/>
    <property type="match status" value="1"/>
</dbReference>
<protein>
    <submittedName>
        <fullName evidence="2">Protein hedgehog</fullName>
    </submittedName>
</protein>
<proteinExistence type="predicted"/>
<accession>A0AAW0CQ93</accession>
<dbReference type="AlphaFoldDB" id="A0AAW0CQ93"/>
<name>A0AAW0CQ93_9AGAR</name>